<evidence type="ECO:0000313" key="1">
    <source>
        <dbReference type="EMBL" id="QSX35038.1"/>
    </source>
</evidence>
<dbReference type="RefSeq" id="WP_207356233.1">
    <property type="nucleotide sequence ID" value="NZ_CP071503.1"/>
</dbReference>
<organism evidence="1 2">
    <name type="scientific">Shewanella avicenniae</name>
    <dbReference type="NCBI Taxonomy" id="2814294"/>
    <lineage>
        <taxon>Bacteria</taxon>
        <taxon>Pseudomonadati</taxon>
        <taxon>Pseudomonadota</taxon>
        <taxon>Gammaproteobacteria</taxon>
        <taxon>Alteromonadales</taxon>
        <taxon>Shewanellaceae</taxon>
        <taxon>Shewanella</taxon>
    </lineage>
</organism>
<gene>
    <name evidence="1" type="ORF">JYB87_07410</name>
</gene>
<dbReference type="Proteomes" id="UP000662770">
    <property type="component" value="Chromosome"/>
</dbReference>
<accession>A0ABX7QW25</accession>
<evidence type="ECO:0000313" key="2">
    <source>
        <dbReference type="Proteomes" id="UP000662770"/>
    </source>
</evidence>
<name>A0ABX7QW25_9GAMM</name>
<reference evidence="1 2" key="1">
    <citation type="submission" date="2021-03" db="EMBL/GenBank/DDBJ databases">
        <title>Novel species identification of genus Shewanella.</title>
        <authorList>
            <person name="Liu G."/>
            <person name="Zhang Q."/>
        </authorList>
    </citation>
    <scope>NUCLEOTIDE SEQUENCE [LARGE SCALE GENOMIC DNA]</scope>
    <source>
        <strain evidence="1 2">FJAT-51800</strain>
    </source>
</reference>
<proteinExistence type="predicted"/>
<sequence>MLKAGDRVKLITFNGEASPPEDCEPEENYWLLVGEHATVIEPETIYGRALIEFEVLVTSKGLYCHNEIPNTLLILESDLLRV</sequence>
<dbReference type="EMBL" id="CP071503">
    <property type="protein sequence ID" value="QSX35038.1"/>
    <property type="molecule type" value="Genomic_DNA"/>
</dbReference>
<keyword evidence="2" id="KW-1185">Reference proteome</keyword>
<protein>
    <submittedName>
        <fullName evidence="1">Uncharacterized protein</fullName>
    </submittedName>
</protein>